<dbReference type="PANTHER" id="PTHR13542">
    <property type="entry name" value="LSM12 HOMOLOG"/>
    <property type="match status" value="1"/>
</dbReference>
<feature type="region of interest" description="Disordered" evidence="1">
    <location>
        <begin position="1"/>
        <end position="34"/>
    </location>
</feature>
<evidence type="ECO:0000256" key="1">
    <source>
        <dbReference type="SAM" id="MobiDB-lite"/>
    </source>
</evidence>
<dbReference type="EMBL" id="KZ819663">
    <property type="protein sequence ID" value="PWN29684.1"/>
    <property type="molecule type" value="Genomic_DNA"/>
</dbReference>
<dbReference type="InterPro" id="IPR039683">
    <property type="entry name" value="Lsm12-like"/>
</dbReference>
<evidence type="ECO:0000313" key="3">
    <source>
        <dbReference type="EMBL" id="PWN29684.1"/>
    </source>
</evidence>
<sequence>MATPATRQSGPPAGSSSPATGPSSPSPASAKQDLTSYLGLPLRLTLSSPPNTQVSGLLFSHDVQTGLVVLETGYNPAAPPPYPATAAAAPSSQRTNAVIAAQGGSSSREPTGFKLIKERCIKSVEVLPNTTAEAAAASSKPVNGAPSSASSQNAPVASDVIFAKTLSPITPIDASIAERREAAASREAQLRASKIGVGVTEFAQEIFEGLSKTMPCRWHQTQIVIMDEMMLAEPYDLPSLRVPRYSQSLLERLAADDEKISQADLPQGEDVSRAKAKARSWERVCKVLEGERRRAAARRAAQGGGL</sequence>
<dbReference type="RefSeq" id="XP_025364296.1">
    <property type="nucleotide sequence ID" value="XM_025508809.1"/>
</dbReference>
<dbReference type="STRING" id="1569628.A0A316UXG8"/>
<protein>
    <recommendedName>
        <fullName evidence="2">AD domain-containing protein</fullName>
    </recommendedName>
</protein>
<proteinExistence type="predicted"/>
<dbReference type="OrthoDB" id="1057137at2759"/>
<name>A0A316UXG8_9BASI</name>
<feature type="compositionally biased region" description="Low complexity" evidence="1">
    <location>
        <begin position="9"/>
        <end position="30"/>
    </location>
</feature>
<dbReference type="Proteomes" id="UP000245884">
    <property type="component" value="Unassembled WGS sequence"/>
</dbReference>
<evidence type="ECO:0000259" key="2">
    <source>
        <dbReference type="PROSITE" id="PS52001"/>
    </source>
</evidence>
<dbReference type="PROSITE" id="PS52001">
    <property type="entry name" value="AD"/>
    <property type="match status" value="1"/>
</dbReference>
<keyword evidence="4" id="KW-1185">Reference proteome</keyword>
<evidence type="ECO:0000313" key="4">
    <source>
        <dbReference type="Proteomes" id="UP000245884"/>
    </source>
</evidence>
<dbReference type="InterPro" id="IPR019181">
    <property type="entry name" value="LSM12_ABD"/>
</dbReference>
<accession>A0A316UXG8</accession>
<gene>
    <name evidence="3" type="ORF">BDZ90DRAFT_273584</name>
</gene>
<dbReference type="GeneID" id="37030632"/>
<reference evidence="3 4" key="1">
    <citation type="journal article" date="2018" name="Mol. Biol. Evol.">
        <title>Broad Genomic Sampling Reveals a Smut Pathogenic Ancestry of the Fungal Clade Ustilaginomycotina.</title>
        <authorList>
            <person name="Kijpornyongpan T."/>
            <person name="Mondo S.J."/>
            <person name="Barry K."/>
            <person name="Sandor L."/>
            <person name="Lee J."/>
            <person name="Lipzen A."/>
            <person name="Pangilinan J."/>
            <person name="LaButti K."/>
            <person name="Hainaut M."/>
            <person name="Henrissat B."/>
            <person name="Grigoriev I.V."/>
            <person name="Spatafora J.W."/>
            <person name="Aime M.C."/>
        </authorList>
    </citation>
    <scope>NUCLEOTIDE SEQUENCE [LARGE SCALE GENOMIC DNA]</scope>
    <source>
        <strain evidence="3 4">MCA 5214</strain>
    </source>
</reference>
<dbReference type="Pfam" id="PF09793">
    <property type="entry name" value="AD"/>
    <property type="match status" value="1"/>
</dbReference>
<dbReference type="SMART" id="SM00995">
    <property type="entry name" value="AD"/>
    <property type="match status" value="1"/>
</dbReference>
<dbReference type="InterPro" id="IPR047574">
    <property type="entry name" value="AD"/>
</dbReference>
<organism evidence="3 4">
    <name type="scientific">Jaminaea rosea</name>
    <dbReference type="NCBI Taxonomy" id="1569628"/>
    <lineage>
        <taxon>Eukaryota</taxon>
        <taxon>Fungi</taxon>
        <taxon>Dikarya</taxon>
        <taxon>Basidiomycota</taxon>
        <taxon>Ustilaginomycotina</taxon>
        <taxon>Exobasidiomycetes</taxon>
        <taxon>Microstromatales</taxon>
        <taxon>Microstromatales incertae sedis</taxon>
        <taxon>Jaminaea</taxon>
    </lineage>
</organism>
<dbReference type="AlphaFoldDB" id="A0A316UXG8"/>
<feature type="domain" description="AD" evidence="2">
    <location>
        <begin position="170"/>
        <end position="265"/>
    </location>
</feature>